<dbReference type="PROSITE" id="PS50972">
    <property type="entry name" value="PTERIN_BINDING"/>
    <property type="match status" value="1"/>
</dbReference>
<reference evidence="11 12" key="1">
    <citation type="journal article" date="2020" name="Microorganisms">
        <title>Osmotic Adaptation and Compatible Solute Biosynthesis of Phototrophic Bacteria as Revealed from Genome Analyses.</title>
        <authorList>
            <person name="Imhoff J.F."/>
            <person name="Rahn T."/>
            <person name="Kunzel S."/>
            <person name="Keller A."/>
            <person name="Neulinger S.C."/>
        </authorList>
    </citation>
    <scope>NUCLEOTIDE SEQUENCE [LARGE SCALE GENOMIC DNA]</scope>
    <source>
        <strain evidence="11 12">DSM 15116</strain>
    </source>
</reference>
<comment type="similarity">
    <text evidence="9">Belongs to the DHPS family.</text>
</comment>
<dbReference type="PANTHER" id="PTHR20941">
    <property type="entry name" value="FOLATE SYNTHESIS PROTEINS"/>
    <property type="match status" value="1"/>
</dbReference>
<accession>A0ABS1E3N8</accession>
<gene>
    <name evidence="11" type="primary">folP</name>
    <name evidence="11" type="ORF">CKO13_03560</name>
</gene>
<dbReference type="Proteomes" id="UP000738126">
    <property type="component" value="Unassembled WGS sequence"/>
</dbReference>
<dbReference type="InterPro" id="IPR006390">
    <property type="entry name" value="DHP_synth_dom"/>
</dbReference>
<dbReference type="EMBL" id="NRSH01000024">
    <property type="protein sequence ID" value="MBK1726113.1"/>
    <property type="molecule type" value="Genomic_DNA"/>
</dbReference>
<evidence type="ECO:0000256" key="4">
    <source>
        <dbReference type="ARBA" id="ARBA00012458"/>
    </source>
</evidence>
<dbReference type="EC" id="2.5.1.15" evidence="4 9"/>
<keyword evidence="5 9" id="KW-0808">Transferase</keyword>
<evidence type="ECO:0000256" key="7">
    <source>
        <dbReference type="ARBA" id="ARBA00022842"/>
    </source>
</evidence>
<keyword evidence="7 9" id="KW-0460">Magnesium</keyword>
<evidence type="ECO:0000256" key="9">
    <source>
        <dbReference type="RuleBase" id="RU361205"/>
    </source>
</evidence>
<comment type="pathway">
    <text evidence="3 9">Cofactor biosynthesis; tetrahydrofolate biosynthesis; 7,8-dihydrofolate from 2-amino-4-hydroxy-6-hydroxymethyl-7,8-dihydropteridine diphosphate and 4-aminobenzoate: step 1/2.</text>
</comment>
<dbReference type="PROSITE" id="PS00792">
    <property type="entry name" value="DHPS_1"/>
    <property type="match status" value="1"/>
</dbReference>
<dbReference type="InterPro" id="IPR000489">
    <property type="entry name" value="Pterin-binding_dom"/>
</dbReference>
<evidence type="ECO:0000313" key="12">
    <source>
        <dbReference type="Proteomes" id="UP000738126"/>
    </source>
</evidence>
<dbReference type="RefSeq" id="WP_200256899.1">
    <property type="nucleotide sequence ID" value="NZ_NRSH01000024.1"/>
</dbReference>
<dbReference type="InterPro" id="IPR045031">
    <property type="entry name" value="DHP_synth-like"/>
</dbReference>
<keyword evidence="6 9" id="KW-0479">Metal-binding</keyword>
<feature type="domain" description="Pterin-binding" evidence="10">
    <location>
        <begin position="18"/>
        <end position="270"/>
    </location>
</feature>
<organism evidence="11 12">
    <name type="scientific">Halorhodospira neutriphila</name>
    <dbReference type="NCBI Taxonomy" id="168379"/>
    <lineage>
        <taxon>Bacteria</taxon>
        <taxon>Pseudomonadati</taxon>
        <taxon>Pseudomonadota</taxon>
        <taxon>Gammaproteobacteria</taxon>
        <taxon>Chromatiales</taxon>
        <taxon>Ectothiorhodospiraceae</taxon>
        <taxon>Halorhodospira</taxon>
    </lineage>
</organism>
<dbReference type="PROSITE" id="PS00793">
    <property type="entry name" value="DHPS_2"/>
    <property type="match status" value="1"/>
</dbReference>
<comment type="function">
    <text evidence="9">Catalyzes the condensation of para-aminobenzoate (pABA) with 6-hydroxymethyl-7,8-dihydropterin diphosphate (DHPt-PP) to form 7,8-dihydropteroate (H2Pte), the immediate precursor of folate derivatives.</text>
</comment>
<evidence type="ECO:0000256" key="5">
    <source>
        <dbReference type="ARBA" id="ARBA00022679"/>
    </source>
</evidence>
<comment type="caution">
    <text evidence="11">The sequence shown here is derived from an EMBL/GenBank/DDBJ whole genome shotgun (WGS) entry which is preliminary data.</text>
</comment>
<dbReference type="NCBIfam" id="TIGR01496">
    <property type="entry name" value="DHPS"/>
    <property type="match status" value="1"/>
</dbReference>
<evidence type="ECO:0000313" key="11">
    <source>
        <dbReference type="EMBL" id="MBK1726113.1"/>
    </source>
</evidence>
<dbReference type="Pfam" id="PF00809">
    <property type="entry name" value="Pterin_bind"/>
    <property type="match status" value="1"/>
</dbReference>
<evidence type="ECO:0000256" key="1">
    <source>
        <dbReference type="ARBA" id="ARBA00000012"/>
    </source>
</evidence>
<comment type="cofactor">
    <cofactor evidence="2 9">
        <name>Mg(2+)</name>
        <dbReference type="ChEBI" id="CHEBI:18420"/>
    </cofactor>
</comment>
<evidence type="ECO:0000256" key="6">
    <source>
        <dbReference type="ARBA" id="ARBA00022723"/>
    </source>
</evidence>
<dbReference type="PANTHER" id="PTHR20941:SF1">
    <property type="entry name" value="FOLIC ACID SYNTHESIS PROTEIN FOL1"/>
    <property type="match status" value="1"/>
</dbReference>
<keyword evidence="12" id="KW-1185">Reference proteome</keyword>
<proteinExistence type="inferred from homology"/>
<evidence type="ECO:0000259" key="10">
    <source>
        <dbReference type="PROSITE" id="PS50972"/>
    </source>
</evidence>
<keyword evidence="8 9" id="KW-0289">Folate biosynthesis</keyword>
<dbReference type="CDD" id="cd00739">
    <property type="entry name" value="DHPS"/>
    <property type="match status" value="1"/>
</dbReference>
<evidence type="ECO:0000256" key="3">
    <source>
        <dbReference type="ARBA" id="ARBA00004763"/>
    </source>
</evidence>
<name>A0ABS1E3N8_9GAMM</name>
<sequence>MAAPVLRCGGRSLALDRPRVMGVLNVTPDSFSDGGRFLEAGSARAQARRMVEEGADLIDIGGESSRPGAEPVSAEEEIARVVPVIEALADEVAVPLSVDTCKPQVMRAAVAAGAGMVNDIQALQAPGALAEAAALEVPICLMHMQGEPRTMQQRPHYDDVAAEVAGFLRARAEAAEAAGVPRERLVLDPGFGFGKTLAHNYQLLRRLDAVVELGLPVLVGISRKSMVGRLLERGVEERLAGSLAAAAVATFQGAAIVRTHDVAATADAVRVAAAAAQGAEAAEAEL</sequence>
<evidence type="ECO:0000256" key="8">
    <source>
        <dbReference type="ARBA" id="ARBA00022909"/>
    </source>
</evidence>
<protein>
    <recommendedName>
        <fullName evidence="4 9">Dihydropteroate synthase</fullName>
        <shortName evidence="9">DHPS</shortName>
        <ecNumber evidence="4 9">2.5.1.15</ecNumber>
    </recommendedName>
    <alternativeName>
        <fullName evidence="9">Dihydropteroate pyrophosphorylase</fullName>
    </alternativeName>
</protein>
<evidence type="ECO:0000256" key="2">
    <source>
        <dbReference type="ARBA" id="ARBA00001946"/>
    </source>
</evidence>
<dbReference type="Gene3D" id="3.20.20.20">
    <property type="entry name" value="Dihydropteroate synthase-like"/>
    <property type="match status" value="1"/>
</dbReference>
<comment type="catalytic activity">
    <reaction evidence="1">
        <text>(7,8-dihydropterin-6-yl)methyl diphosphate + 4-aminobenzoate = 7,8-dihydropteroate + diphosphate</text>
        <dbReference type="Rhea" id="RHEA:19949"/>
        <dbReference type="ChEBI" id="CHEBI:17836"/>
        <dbReference type="ChEBI" id="CHEBI:17839"/>
        <dbReference type="ChEBI" id="CHEBI:33019"/>
        <dbReference type="ChEBI" id="CHEBI:72950"/>
        <dbReference type="EC" id="2.5.1.15"/>
    </reaction>
</comment>
<dbReference type="InterPro" id="IPR011005">
    <property type="entry name" value="Dihydropteroate_synth-like_sf"/>
</dbReference>
<dbReference type="SUPFAM" id="SSF51717">
    <property type="entry name" value="Dihydropteroate synthetase-like"/>
    <property type="match status" value="1"/>
</dbReference>